<dbReference type="SUPFAM" id="SSF55909">
    <property type="entry name" value="Pentein"/>
    <property type="match status" value="1"/>
</dbReference>
<dbReference type="PANTHER" id="PTHR47271">
    <property type="entry name" value="ARGININE DEIMINASE"/>
    <property type="match status" value="1"/>
</dbReference>
<comment type="similarity">
    <text evidence="2">Belongs to the arginine deiminase family.</text>
</comment>
<dbReference type="PANTHER" id="PTHR47271:SF2">
    <property type="entry name" value="ARGININE DEIMINASE"/>
    <property type="match status" value="1"/>
</dbReference>
<dbReference type="EMBL" id="FWDM01000002">
    <property type="protein sequence ID" value="SLM09958.1"/>
    <property type="molecule type" value="Genomic_DNA"/>
</dbReference>
<keyword evidence="4 7" id="KW-0378">Hydrolase</keyword>
<dbReference type="InterPro" id="IPR003876">
    <property type="entry name" value="Arg_deiminase"/>
</dbReference>
<proteinExistence type="inferred from homology"/>
<feature type="active site" description="Amidino-cysteine intermediate" evidence="6">
    <location>
        <position position="404"/>
    </location>
</feature>
<sequence>MESVRIDSEIGKLRRVIIHNPGSEIEAMTPREAERDLYNDIIPLFAVQREYAKLRDFLHKVTKTYELADLLAECLANENDKLEFLKEYSHINPIAHIVDQLALLPAQQLAQSLLAGIIAPKESLAQHLNPHSFIANPLPNAYFMRDSVAIIGNQVISAAFTFDVRMAEAYITRFIFKKHPAFRNNGLLIDGPAERNRLFTIEGGDIHVLSSDVLAIGISERTTAFAIDRIAQRIARAEARPMTIFAIDLPKERATIHLDMVFTMIDRNAALAYKPVMLGAGRAQVYKLDVQANGSVRYSEEKSLFEGLRGVGIDLEPILCGNGHSVFQEREQWLSGANSFAFGPGKILMYSCNAYTLEALNAKGFAILPAQDFLDGKANPDDYARLAVAFDGIELARGGGGARCMTLPVERDSL</sequence>
<gene>
    <name evidence="7" type="ORF">SPIROBIBN47_100188</name>
</gene>
<protein>
    <recommendedName>
        <fullName evidence="3">arginine deiminase</fullName>
        <ecNumber evidence="3">3.5.3.6</ecNumber>
    </recommendedName>
</protein>
<dbReference type="PRINTS" id="PR01466">
    <property type="entry name" value="ARGDEIMINASE"/>
</dbReference>
<name>A0A3P3XFD2_9SPIR</name>
<evidence type="ECO:0000256" key="6">
    <source>
        <dbReference type="PIRSR" id="PIRSR006356-1"/>
    </source>
</evidence>
<dbReference type="EC" id="3.5.3.6" evidence="3"/>
<dbReference type="Gene3D" id="1.10.3930.10">
    <property type="entry name" value="Arginine deiminase"/>
    <property type="match status" value="1"/>
</dbReference>
<accession>A0A3P3XFD2</accession>
<evidence type="ECO:0000256" key="4">
    <source>
        <dbReference type="ARBA" id="ARBA00022801"/>
    </source>
</evidence>
<dbReference type="GO" id="GO:0019546">
    <property type="term" value="P:L-arginine deiminase pathway"/>
    <property type="evidence" value="ECO:0007669"/>
    <property type="project" value="TreeGrafter"/>
</dbReference>
<reference evidence="7" key="1">
    <citation type="submission" date="2017-02" db="EMBL/GenBank/DDBJ databases">
        <authorList>
            <person name="Regsiter A."/>
            <person name="William W."/>
        </authorList>
    </citation>
    <scope>NUCLEOTIDE SEQUENCE</scope>
    <source>
        <strain evidence="7">Bib</strain>
    </source>
</reference>
<evidence type="ECO:0000256" key="3">
    <source>
        <dbReference type="ARBA" id="ARBA00012171"/>
    </source>
</evidence>
<comment type="catalytic activity">
    <reaction evidence="5">
        <text>L-arginine + H2O = L-citrulline + NH4(+)</text>
        <dbReference type="Rhea" id="RHEA:19597"/>
        <dbReference type="ChEBI" id="CHEBI:15377"/>
        <dbReference type="ChEBI" id="CHEBI:28938"/>
        <dbReference type="ChEBI" id="CHEBI:32682"/>
        <dbReference type="ChEBI" id="CHEBI:57743"/>
        <dbReference type="EC" id="3.5.3.6"/>
    </reaction>
</comment>
<dbReference type="PIRSF" id="PIRSF006356">
    <property type="entry name" value="Arg_deiminase"/>
    <property type="match status" value="1"/>
</dbReference>
<dbReference type="Pfam" id="PF02274">
    <property type="entry name" value="ADI"/>
    <property type="match status" value="1"/>
</dbReference>
<dbReference type="AlphaFoldDB" id="A0A3P3XFD2"/>
<comment type="pathway">
    <text evidence="1">Amino-acid degradation; L-arginine degradation via ADI pathway; carbamoyl phosphate from L-arginine: step 1/2.</text>
</comment>
<evidence type="ECO:0000256" key="5">
    <source>
        <dbReference type="ARBA" id="ARBA00049429"/>
    </source>
</evidence>
<evidence type="ECO:0000256" key="2">
    <source>
        <dbReference type="ARBA" id="ARBA00010206"/>
    </source>
</evidence>
<dbReference type="GO" id="GO:0016990">
    <property type="term" value="F:arginine deiminase activity"/>
    <property type="evidence" value="ECO:0007669"/>
    <property type="project" value="UniProtKB-EC"/>
</dbReference>
<evidence type="ECO:0000256" key="1">
    <source>
        <dbReference type="ARBA" id="ARBA00005213"/>
    </source>
</evidence>
<organism evidence="7">
    <name type="scientific">uncultured spirochete</name>
    <dbReference type="NCBI Taxonomy" id="156406"/>
    <lineage>
        <taxon>Bacteria</taxon>
        <taxon>Pseudomonadati</taxon>
        <taxon>Spirochaetota</taxon>
        <taxon>Spirochaetia</taxon>
        <taxon>Spirochaetales</taxon>
        <taxon>environmental samples</taxon>
    </lineage>
</organism>
<evidence type="ECO:0000313" key="7">
    <source>
        <dbReference type="EMBL" id="SLM09958.1"/>
    </source>
</evidence>
<dbReference type="Gene3D" id="3.75.10.10">
    <property type="entry name" value="L-arginine/glycine Amidinotransferase, Chain A"/>
    <property type="match status" value="1"/>
</dbReference>